<dbReference type="OrthoDB" id="7304620at2"/>
<evidence type="ECO:0000256" key="11">
    <source>
        <dbReference type="SAM" id="MobiDB-lite"/>
    </source>
</evidence>
<evidence type="ECO:0000256" key="4">
    <source>
        <dbReference type="ARBA" id="ARBA00022475"/>
    </source>
</evidence>
<keyword evidence="12" id="KW-0282">Flagellum</keyword>
<evidence type="ECO:0000313" key="13">
    <source>
        <dbReference type="Proteomes" id="UP000229498"/>
    </source>
</evidence>
<dbReference type="AlphaFoldDB" id="A0A2M9FXS0"/>
<dbReference type="GO" id="GO:0009425">
    <property type="term" value="C:bacterial-type flagellum basal body"/>
    <property type="evidence" value="ECO:0007669"/>
    <property type="project" value="InterPro"/>
</dbReference>
<keyword evidence="8 10" id="KW-1133">Transmembrane helix</keyword>
<comment type="caution">
    <text evidence="12">The sequence shown here is derived from an EMBL/GenBank/DDBJ whole genome shotgun (WGS) entry which is preliminary data.</text>
</comment>
<keyword evidence="6 10" id="KW-0812">Transmembrane</keyword>
<protein>
    <recommendedName>
        <fullName evidence="10">Flagellar protein FliL</fullName>
    </recommendedName>
</protein>
<evidence type="ECO:0000256" key="5">
    <source>
        <dbReference type="ARBA" id="ARBA00022500"/>
    </source>
</evidence>
<keyword evidence="12" id="KW-0969">Cilium</keyword>
<evidence type="ECO:0000256" key="1">
    <source>
        <dbReference type="ARBA" id="ARBA00002254"/>
    </source>
</evidence>
<keyword evidence="7 10" id="KW-0283">Flagellar rotation</keyword>
<keyword evidence="13" id="KW-1185">Reference proteome</keyword>
<evidence type="ECO:0000256" key="6">
    <source>
        <dbReference type="ARBA" id="ARBA00022692"/>
    </source>
</evidence>
<dbReference type="GO" id="GO:0071978">
    <property type="term" value="P:bacterial-type flagellum-dependent swarming motility"/>
    <property type="evidence" value="ECO:0007669"/>
    <property type="project" value="TreeGrafter"/>
</dbReference>
<keyword evidence="10" id="KW-0997">Cell inner membrane</keyword>
<comment type="function">
    <text evidence="1 10">Controls the rotational direction of flagella during chemotaxis.</text>
</comment>
<proteinExistence type="inferred from homology"/>
<keyword evidence="5 10" id="KW-0145">Chemotaxis</keyword>
<accession>A0A2M9FXS0</accession>
<evidence type="ECO:0000256" key="8">
    <source>
        <dbReference type="ARBA" id="ARBA00022989"/>
    </source>
</evidence>
<dbReference type="Pfam" id="PF03748">
    <property type="entry name" value="FliL"/>
    <property type="match status" value="1"/>
</dbReference>
<evidence type="ECO:0000256" key="10">
    <source>
        <dbReference type="RuleBase" id="RU364125"/>
    </source>
</evidence>
<dbReference type="GO" id="GO:0005886">
    <property type="term" value="C:plasma membrane"/>
    <property type="evidence" value="ECO:0007669"/>
    <property type="project" value="UniProtKB-SubCell"/>
</dbReference>
<reference evidence="12 13" key="1">
    <citation type="submission" date="2017-11" db="EMBL/GenBank/DDBJ databases">
        <title>Draft genome sequence of Rhizobiales bacterium SY3-13.</title>
        <authorList>
            <person name="Sun C."/>
        </authorList>
    </citation>
    <scope>NUCLEOTIDE SEQUENCE [LARGE SCALE GENOMIC DNA]</scope>
    <source>
        <strain evidence="12 13">SY3-13</strain>
    </source>
</reference>
<feature type="compositionally biased region" description="Basic and acidic residues" evidence="11">
    <location>
        <begin position="61"/>
        <end position="87"/>
    </location>
</feature>
<keyword evidence="9 10" id="KW-0472">Membrane</keyword>
<feature type="region of interest" description="Disordered" evidence="11">
    <location>
        <begin position="51"/>
        <end position="96"/>
    </location>
</feature>
<comment type="subcellular location">
    <subcellularLocation>
        <location evidence="10">Cell inner membrane</location>
    </subcellularLocation>
    <subcellularLocation>
        <location evidence="2">Cell membrane</location>
        <topology evidence="2">Single-pass membrane protein</topology>
    </subcellularLocation>
</comment>
<sequence length="206" mass="22227">MADEEGEVPEDGDAPRKRKLSGKVLVLFIALPVLLLVGGSAAFMMLSGGDSPAEAAAESHAPVEDGHGKEESGSDHGGGESDGHGGADGHGGGVPSGGRVTYAGSDLIFYELPDMLVNLNTSGSQPRYLKIKVALEFGDGSIVKRIDRVMPRIVDHFQVYLRELRREDLRGSAGMYRLKEELMIRVNQSVRPARIRDVLFKEMLVQ</sequence>
<dbReference type="PANTHER" id="PTHR35091">
    <property type="entry name" value="FLAGELLAR PROTEIN FLIL"/>
    <property type="match status" value="1"/>
</dbReference>
<dbReference type="RefSeq" id="WP_109794698.1">
    <property type="nucleotide sequence ID" value="NZ_PHIG01000047.1"/>
</dbReference>
<keyword evidence="4" id="KW-1003">Cell membrane</keyword>
<feature type="transmembrane region" description="Helical" evidence="10">
    <location>
        <begin position="24"/>
        <end position="46"/>
    </location>
</feature>
<dbReference type="GO" id="GO:0006935">
    <property type="term" value="P:chemotaxis"/>
    <property type="evidence" value="ECO:0007669"/>
    <property type="project" value="UniProtKB-KW"/>
</dbReference>
<gene>
    <name evidence="12" type="ORF">CVT23_17920</name>
</gene>
<dbReference type="Proteomes" id="UP000229498">
    <property type="component" value="Unassembled WGS sequence"/>
</dbReference>
<feature type="compositionally biased region" description="Low complexity" evidence="11">
    <location>
        <begin position="51"/>
        <end position="60"/>
    </location>
</feature>
<comment type="similarity">
    <text evidence="3 10">Belongs to the FliL family.</text>
</comment>
<evidence type="ECO:0000313" key="12">
    <source>
        <dbReference type="EMBL" id="PJK28250.1"/>
    </source>
</evidence>
<dbReference type="EMBL" id="PHIG01000047">
    <property type="protein sequence ID" value="PJK28250.1"/>
    <property type="molecule type" value="Genomic_DNA"/>
</dbReference>
<dbReference type="InterPro" id="IPR005503">
    <property type="entry name" value="FliL"/>
</dbReference>
<evidence type="ECO:0000256" key="9">
    <source>
        <dbReference type="ARBA" id="ARBA00023136"/>
    </source>
</evidence>
<evidence type="ECO:0000256" key="2">
    <source>
        <dbReference type="ARBA" id="ARBA00004162"/>
    </source>
</evidence>
<organism evidence="12 13">
    <name type="scientific">Minwuia thermotolerans</name>
    <dbReference type="NCBI Taxonomy" id="2056226"/>
    <lineage>
        <taxon>Bacteria</taxon>
        <taxon>Pseudomonadati</taxon>
        <taxon>Pseudomonadota</taxon>
        <taxon>Alphaproteobacteria</taxon>
        <taxon>Minwuiales</taxon>
        <taxon>Minwuiaceae</taxon>
        <taxon>Minwuia</taxon>
    </lineage>
</organism>
<keyword evidence="12" id="KW-0966">Cell projection</keyword>
<evidence type="ECO:0000256" key="3">
    <source>
        <dbReference type="ARBA" id="ARBA00008281"/>
    </source>
</evidence>
<name>A0A2M9FXS0_9PROT</name>
<evidence type="ECO:0000256" key="7">
    <source>
        <dbReference type="ARBA" id="ARBA00022779"/>
    </source>
</evidence>
<dbReference type="PANTHER" id="PTHR35091:SF2">
    <property type="entry name" value="FLAGELLAR PROTEIN FLIL"/>
    <property type="match status" value="1"/>
</dbReference>